<proteinExistence type="predicted"/>
<accession>A0ABU5YPZ2</accession>
<comment type="caution">
    <text evidence="1">The sequence shown here is derived from an EMBL/GenBank/DDBJ whole genome shotgun (WGS) entry which is preliminary data.</text>
</comment>
<protein>
    <submittedName>
        <fullName evidence="1">DNA-binding protein</fullName>
    </submittedName>
</protein>
<name>A0ABU5YPZ2_9MYCO</name>
<dbReference type="Proteomes" id="UP001299046">
    <property type="component" value="Unassembled WGS sequence"/>
</dbReference>
<reference evidence="1 2" key="1">
    <citation type="submission" date="2023-12" db="EMBL/GenBank/DDBJ databases">
        <title>Description of new species of Mycobacterium terrae complex isolated from sewage at the Sao Paulo Zoological Park Foundation in Brazil.</title>
        <authorList>
            <person name="Romagnoli C.L."/>
            <person name="Conceicao E.C."/>
            <person name="Machado E."/>
            <person name="Barreto L.B.P.F."/>
            <person name="Sharma A."/>
            <person name="Silva N.M."/>
            <person name="Marques L.E."/>
            <person name="Juliana M.A."/>
            <person name="Lourenco M.C.S."/>
            <person name="Digiampietri L.A."/>
            <person name="Suffys P.N."/>
            <person name="Viana-Niero C."/>
        </authorList>
    </citation>
    <scope>NUCLEOTIDE SEQUENCE [LARGE SCALE GENOMIC DNA]</scope>
    <source>
        <strain evidence="1 2">MYC123</strain>
    </source>
</reference>
<keyword evidence="1" id="KW-0238">DNA-binding</keyword>
<evidence type="ECO:0000313" key="2">
    <source>
        <dbReference type="Proteomes" id="UP001299046"/>
    </source>
</evidence>
<dbReference type="RefSeq" id="WP_329800056.1">
    <property type="nucleotide sequence ID" value="NZ_JAYJJT010000035.1"/>
</dbReference>
<gene>
    <name evidence="1" type="ORF">KV112_20735</name>
</gene>
<dbReference type="EMBL" id="JAYJJT010000035">
    <property type="protein sequence ID" value="MEB3052138.1"/>
    <property type="molecule type" value="Genomic_DNA"/>
</dbReference>
<organism evidence="1 2">
    <name type="scientific">[Mycobacterium] zoologicum</name>
    <dbReference type="NCBI Taxonomy" id="2872311"/>
    <lineage>
        <taxon>Bacteria</taxon>
        <taxon>Bacillati</taxon>
        <taxon>Actinomycetota</taxon>
        <taxon>Actinomycetes</taxon>
        <taxon>Mycobacteriales</taxon>
        <taxon>Mycobacteriaceae</taxon>
        <taxon>Mycolicibacter</taxon>
    </lineage>
</organism>
<sequence length="155" mass="16597">MTAEDEVDFLADHGGDGTEAVISEWSAEGERQARARVALQALTSAVAGSVSAKEAAEILGVDSSRISRRLGKSLWGFGIDGQRRIPRWQFLDSAALLPGLDVIVPAIPRGVTPAVLEAFMRTPQADFDEQTPIEYLVAGGDPRPVAELVADLGRW</sequence>
<evidence type="ECO:0000313" key="1">
    <source>
        <dbReference type="EMBL" id="MEB3052138.1"/>
    </source>
</evidence>
<keyword evidence="2" id="KW-1185">Reference proteome</keyword>
<dbReference type="GO" id="GO:0003677">
    <property type="term" value="F:DNA binding"/>
    <property type="evidence" value="ECO:0007669"/>
    <property type="project" value="UniProtKB-KW"/>
</dbReference>